<dbReference type="Proteomes" id="UP000315252">
    <property type="component" value="Unassembled WGS sequence"/>
</dbReference>
<keyword evidence="3" id="KW-0482">Metalloprotease</keyword>
<dbReference type="InterPro" id="IPR024079">
    <property type="entry name" value="MetalloPept_cat_dom_sf"/>
</dbReference>
<gene>
    <name evidence="3" type="ORF">FKG95_01800</name>
</gene>
<keyword evidence="4" id="KW-1185">Reference proteome</keyword>
<feature type="domain" description="Peptidase metallopeptidase" evidence="2">
    <location>
        <begin position="77"/>
        <end position="224"/>
    </location>
</feature>
<dbReference type="InterPro" id="IPR001506">
    <property type="entry name" value="Peptidase_M12A"/>
</dbReference>
<reference evidence="3 4" key="1">
    <citation type="submission" date="2019-06" db="EMBL/GenBank/DDBJ databases">
        <title>Whole genome sequence for Rhodospirillaceae sp. R148.</title>
        <authorList>
            <person name="Wang G."/>
        </authorList>
    </citation>
    <scope>NUCLEOTIDE SEQUENCE [LARGE SCALE GENOMIC DNA]</scope>
    <source>
        <strain evidence="3 4">R148</strain>
    </source>
</reference>
<evidence type="ECO:0000313" key="4">
    <source>
        <dbReference type="Proteomes" id="UP000315252"/>
    </source>
</evidence>
<accession>A0A545U1M0</accession>
<dbReference type="EMBL" id="VHSH01000001">
    <property type="protein sequence ID" value="TQV83358.1"/>
    <property type="molecule type" value="Genomic_DNA"/>
</dbReference>
<dbReference type="Pfam" id="PF01400">
    <property type="entry name" value="Astacin"/>
    <property type="match status" value="1"/>
</dbReference>
<dbReference type="GO" id="GO:0008270">
    <property type="term" value="F:zinc ion binding"/>
    <property type="evidence" value="ECO:0007669"/>
    <property type="project" value="InterPro"/>
</dbReference>
<dbReference type="GO" id="GO:0006508">
    <property type="term" value="P:proteolysis"/>
    <property type="evidence" value="ECO:0007669"/>
    <property type="project" value="UniProtKB-KW"/>
</dbReference>
<feature type="region of interest" description="Disordered" evidence="1">
    <location>
        <begin position="1"/>
        <end position="37"/>
    </location>
</feature>
<organism evidence="3 4">
    <name type="scientific">Denitrobaculum tricleocarpae</name>
    <dbReference type="NCBI Taxonomy" id="2591009"/>
    <lineage>
        <taxon>Bacteria</taxon>
        <taxon>Pseudomonadati</taxon>
        <taxon>Pseudomonadota</taxon>
        <taxon>Alphaproteobacteria</taxon>
        <taxon>Rhodospirillales</taxon>
        <taxon>Rhodospirillaceae</taxon>
        <taxon>Denitrobaculum</taxon>
    </lineage>
</organism>
<dbReference type="AlphaFoldDB" id="A0A545U1M0"/>
<evidence type="ECO:0000313" key="3">
    <source>
        <dbReference type="EMBL" id="TQV83358.1"/>
    </source>
</evidence>
<name>A0A545U1M0_9PROT</name>
<proteinExistence type="predicted"/>
<dbReference type="SUPFAM" id="SSF55486">
    <property type="entry name" value="Metalloproteases ('zincins'), catalytic domain"/>
    <property type="match status" value="1"/>
</dbReference>
<feature type="compositionally biased region" description="Basic residues" evidence="1">
    <location>
        <begin position="1"/>
        <end position="30"/>
    </location>
</feature>
<dbReference type="SMART" id="SM00235">
    <property type="entry name" value="ZnMc"/>
    <property type="match status" value="1"/>
</dbReference>
<dbReference type="Gene3D" id="3.40.390.10">
    <property type="entry name" value="Collagenase (Catalytic Domain)"/>
    <property type="match status" value="1"/>
</dbReference>
<dbReference type="PANTHER" id="PTHR10127:SF850">
    <property type="entry name" value="METALLOENDOPEPTIDASE"/>
    <property type="match status" value="1"/>
</dbReference>
<comment type="caution">
    <text evidence="3">The sequence shown here is derived from an EMBL/GenBank/DDBJ whole genome shotgun (WGS) entry which is preliminary data.</text>
</comment>
<protein>
    <submittedName>
        <fullName evidence="3">Matrixin family metalloprotease</fullName>
    </submittedName>
</protein>
<keyword evidence="3" id="KW-0645">Protease</keyword>
<dbReference type="OrthoDB" id="223957at2"/>
<evidence type="ECO:0000256" key="1">
    <source>
        <dbReference type="SAM" id="MobiDB-lite"/>
    </source>
</evidence>
<evidence type="ECO:0000259" key="2">
    <source>
        <dbReference type="SMART" id="SM00235"/>
    </source>
</evidence>
<keyword evidence="3" id="KW-0378">Hydrolase</keyword>
<sequence length="392" mass="44673">MARKAKTTSKRKPASKSRVSTKSRTYKARAARGSSRSVAKYEPEYRKDIAACAVPEAPLRPIDDGIDPFRLSLIRSIEKKWVNGTVLNYYFFDSPTRWRGSEAQKDAVRAAFAEWKSHGIGLEFQETDDPQEAEIRIGFERGAGAWSYVGRDAIDHASDPTERTMNFGWDVTTPYGRDTALHEIGHACGYPHEHQNPNAGIVWNEPAVIDYFSGPPNNWNEGQIRHNILRKINPALVEGSSWDKDSIMHYQFAAGLITQPERFQTENLIPAPGLSKVDIDRVRKFYPPINRMPALKSYQSQRLRIGAGEQVNYVIEPTRSRKYTIQTFGQMDTVMVLFEEINGTPRYLEGDDDSGSSLNANIRQRLFKGRRYIVRVRLYHAQQQGEGVLMMW</sequence>
<dbReference type="GO" id="GO:0004222">
    <property type="term" value="F:metalloendopeptidase activity"/>
    <property type="evidence" value="ECO:0007669"/>
    <property type="project" value="InterPro"/>
</dbReference>
<dbReference type="InterPro" id="IPR006026">
    <property type="entry name" value="Peptidase_Metallo"/>
</dbReference>
<dbReference type="PANTHER" id="PTHR10127">
    <property type="entry name" value="DISCOIDIN, CUB, EGF, LAMININ , AND ZINC METALLOPROTEASE DOMAIN CONTAINING"/>
    <property type="match status" value="1"/>
</dbReference>
<dbReference type="RefSeq" id="WP_142894576.1">
    <property type="nucleotide sequence ID" value="NZ_ML660052.1"/>
</dbReference>